<dbReference type="RefSeq" id="WP_201428936.1">
    <property type="nucleotide sequence ID" value="NZ_JAEQMG010000194.1"/>
</dbReference>
<protein>
    <submittedName>
        <fullName evidence="1">Uncharacterized protein</fullName>
    </submittedName>
</protein>
<dbReference type="Proteomes" id="UP000633365">
    <property type="component" value="Unassembled WGS sequence"/>
</dbReference>
<proteinExistence type="predicted"/>
<gene>
    <name evidence="1" type="ORF">JKK62_16815</name>
</gene>
<evidence type="ECO:0000313" key="2">
    <source>
        <dbReference type="Proteomes" id="UP000633365"/>
    </source>
</evidence>
<accession>A0A934WUP1</accession>
<dbReference type="AlphaFoldDB" id="A0A934WUP1"/>
<comment type="caution">
    <text evidence="1">The sequence shown here is derived from an EMBL/GenBank/DDBJ whole genome shotgun (WGS) entry which is preliminary data.</text>
</comment>
<name>A0A934WUP1_9FIRM</name>
<keyword evidence="2" id="KW-1185">Reference proteome</keyword>
<reference evidence="1" key="1">
    <citation type="submission" date="2021-01" db="EMBL/GenBank/DDBJ databases">
        <title>Genome public.</title>
        <authorList>
            <person name="Liu C."/>
            <person name="Sun Q."/>
        </authorList>
    </citation>
    <scope>NUCLEOTIDE SEQUENCE</scope>
    <source>
        <strain evidence="1">M6</strain>
    </source>
</reference>
<evidence type="ECO:0000313" key="1">
    <source>
        <dbReference type="EMBL" id="MBK6090277.1"/>
    </source>
</evidence>
<organism evidence="1 2">
    <name type="scientific">Ruminococcus difficilis</name>
    <dbReference type="NCBI Taxonomy" id="2763069"/>
    <lineage>
        <taxon>Bacteria</taxon>
        <taxon>Bacillati</taxon>
        <taxon>Bacillota</taxon>
        <taxon>Clostridia</taxon>
        <taxon>Eubacteriales</taxon>
        <taxon>Oscillospiraceae</taxon>
        <taxon>Ruminococcus</taxon>
    </lineage>
</organism>
<dbReference type="EMBL" id="JAEQMG010000194">
    <property type="protein sequence ID" value="MBK6090277.1"/>
    <property type="molecule type" value="Genomic_DNA"/>
</dbReference>
<sequence>MLNYGAKAQLQFNYKANEYELVDYGLDSYSPETTNGVKFSGDKVIGNTGLTYAGSSMLLEDTITYRVFFKAADKTNLPVVQYNNERLQKAKRADTSTTILRALRLRNF</sequence>